<dbReference type="AlphaFoldDB" id="A0A4C1WM30"/>
<sequence>MIPIKHITAAISCGKKVIAVDGQSFCLTRCRVHPQGAHGIAGGKQRKHKVMKRFALKHDTCRHERLRLITHTVRSFSSHLASAFPSLSPKHARRKSRPSLIEWSMRRCALFGLAGARPRDSIEELAALRPRLDDLCEQLANITNKTCIERQNLSTVFRQLKWSWNLRRRRASTGKHGACAKAHPKLVRRPGESSLDETQRTEMYRNCEAPEEARASNKSSVHM</sequence>
<evidence type="ECO:0000256" key="1">
    <source>
        <dbReference type="SAM" id="MobiDB-lite"/>
    </source>
</evidence>
<comment type="caution">
    <text evidence="2">The sequence shown here is derived from an EMBL/GenBank/DDBJ whole genome shotgun (WGS) entry which is preliminary data.</text>
</comment>
<accession>A0A4C1WM30</accession>
<proteinExistence type="predicted"/>
<reference evidence="2 3" key="1">
    <citation type="journal article" date="2019" name="Commun. Biol.">
        <title>The bagworm genome reveals a unique fibroin gene that provides high tensile strength.</title>
        <authorList>
            <person name="Kono N."/>
            <person name="Nakamura H."/>
            <person name="Ohtoshi R."/>
            <person name="Tomita M."/>
            <person name="Numata K."/>
            <person name="Arakawa K."/>
        </authorList>
    </citation>
    <scope>NUCLEOTIDE SEQUENCE [LARGE SCALE GENOMIC DNA]</scope>
</reference>
<dbReference type="EMBL" id="BGZK01000591">
    <property type="protein sequence ID" value="GBP51900.1"/>
    <property type="molecule type" value="Genomic_DNA"/>
</dbReference>
<feature type="region of interest" description="Disordered" evidence="1">
    <location>
        <begin position="173"/>
        <end position="223"/>
    </location>
</feature>
<evidence type="ECO:0000313" key="3">
    <source>
        <dbReference type="Proteomes" id="UP000299102"/>
    </source>
</evidence>
<dbReference type="Proteomes" id="UP000299102">
    <property type="component" value="Unassembled WGS sequence"/>
</dbReference>
<evidence type="ECO:0000313" key="2">
    <source>
        <dbReference type="EMBL" id="GBP51900.1"/>
    </source>
</evidence>
<keyword evidence="3" id="KW-1185">Reference proteome</keyword>
<protein>
    <submittedName>
        <fullName evidence="2">Uncharacterized protein</fullName>
    </submittedName>
</protein>
<gene>
    <name evidence="2" type="ORF">EVAR_47077_1</name>
</gene>
<name>A0A4C1WM30_EUMVA</name>
<organism evidence="2 3">
    <name type="scientific">Eumeta variegata</name>
    <name type="common">Bagworm moth</name>
    <name type="synonym">Eumeta japonica</name>
    <dbReference type="NCBI Taxonomy" id="151549"/>
    <lineage>
        <taxon>Eukaryota</taxon>
        <taxon>Metazoa</taxon>
        <taxon>Ecdysozoa</taxon>
        <taxon>Arthropoda</taxon>
        <taxon>Hexapoda</taxon>
        <taxon>Insecta</taxon>
        <taxon>Pterygota</taxon>
        <taxon>Neoptera</taxon>
        <taxon>Endopterygota</taxon>
        <taxon>Lepidoptera</taxon>
        <taxon>Glossata</taxon>
        <taxon>Ditrysia</taxon>
        <taxon>Tineoidea</taxon>
        <taxon>Psychidae</taxon>
        <taxon>Oiketicinae</taxon>
        <taxon>Eumeta</taxon>
    </lineage>
</organism>